<protein>
    <submittedName>
        <fullName evidence="1">Uncharacterized protein</fullName>
    </submittedName>
</protein>
<name>A0A3E2NB62_9FIRM</name>
<reference evidence="1 2" key="1">
    <citation type="submission" date="2018-07" db="EMBL/GenBank/DDBJ databases">
        <title>New species, Clostridium PI-S10-A1B.</title>
        <authorList>
            <person name="Krishna G."/>
            <person name="Summeta K."/>
            <person name="Shikha S."/>
            <person name="Prabhu P.B."/>
            <person name="Suresh K."/>
        </authorList>
    </citation>
    <scope>NUCLEOTIDE SEQUENCE [LARGE SCALE GENOMIC DNA]</scope>
    <source>
        <strain evidence="1 2">PI-S10-A1B</strain>
    </source>
</reference>
<dbReference type="Proteomes" id="UP000260680">
    <property type="component" value="Unassembled WGS sequence"/>
</dbReference>
<accession>A0A3E2NB62</accession>
<evidence type="ECO:0000313" key="1">
    <source>
        <dbReference type="EMBL" id="RFZ78257.1"/>
    </source>
</evidence>
<dbReference type="AlphaFoldDB" id="A0A3E2NB62"/>
<comment type="caution">
    <text evidence="1">The sequence shown here is derived from an EMBL/GenBank/DDBJ whole genome shotgun (WGS) entry which is preliminary data.</text>
</comment>
<organism evidence="1 2">
    <name type="scientific">Lacrimispora amygdalina</name>
    <dbReference type="NCBI Taxonomy" id="253257"/>
    <lineage>
        <taxon>Bacteria</taxon>
        <taxon>Bacillati</taxon>
        <taxon>Bacillota</taxon>
        <taxon>Clostridia</taxon>
        <taxon>Lachnospirales</taxon>
        <taxon>Lachnospiraceae</taxon>
        <taxon>Lacrimispora</taxon>
    </lineage>
</organism>
<evidence type="ECO:0000313" key="2">
    <source>
        <dbReference type="Proteomes" id="UP000260680"/>
    </source>
</evidence>
<proteinExistence type="predicted"/>
<sequence>MINIDMWYGGNKKEADKIDITFYPNEGKYRGNIYKNGKAIGDYSCKDSVLLEKAFPQLTFNWN</sequence>
<dbReference type="RefSeq" id="WP_117417630.1">
    <property type="nucleotide sequence ID" value="NZ_QOHO01000043.1"/>
</dbReference>
<dbReference type="OrthoDB" id="2084505at2"/>
<gene>
    <name evidence="1" type="ORF">DS742_14180</name>
</gene>
<dbReference type="EMBL" id="QOHO01000043">
    <property type="protein sequence ID" value="RFZ78257.1"/>
    <property type="molecule type" value="Genomic_DNA"/>
</dbReference>